<dbReference type="GO" id="GO:0004386">
    <property type="term" value="F:helicase activity"/>
    <property type="evidence" value="ECO:0007669"/>
    <property type="project" value="UniProtKB-KW"/>
</dbReference>
<dbReference type="STRING" id="33114.A0A2G2VHZ3"/>
<dbReference type="Gene3D" id="3.40.50.300">
    <property type="entry name" value="P-loop containing nucleotide triphosphate hydrolases"/>
    <property type="match status" value="1"/>
</dbReference>
<dbReference type="GO" id="GO:0005739">
    <property type="term" value="C:mitochondrion"/>
    <property type="evidence" value="ECO:0007669"/>
    <property type="project" value="TreeGrafter"/>
</dbReference>
<keyword evidence="6" id="KW-0547">Nucleotide-binding</keyword>
<dbReference type="GO" id="GO:0006210">
    <property type="term" value="P:thymine catabolic process"/>
    <property type="evidence" value="ECO:0007669"/>
    <property type="project" value="TreeGrafter"/>
</dbReference>
<keyword evidence="3" id="KW-0560">Oxidoreductase</keyword>
<comment type="similarity">
    <text evidence="1">Belongs to the aldehyde dehydrogenase family.</text>
</comment>
<dbReference type="InterPro" id="IPR010061">
    <property type="entry name" value="MeMal-semiAld_DH"/>
</dbReference>
<dbReference type="GO" id="GO:0004491">
    <property type="term" value="F:methylmalonate-semialdehyde dehydrogenase (acylating, NAD) activity"/>
    <property type="evidence" value="ECO:0007669"/>
    <property type="project" value="UniProtKB-EC"/>
</dbReference>
<evidence type="ECO:0000313" key="7">
    <source>
        <dbReference type="Proteomes" id="UP000224567"/>
    </source>
</evidence>
<dbReference type="PANTHER" id="PTHR43866">
    <property type="entry name" value="MALONATE-SEMIALDEHYDE DEHYDROGENASE"/>
    <property type="match status" value="1"/>
</dbReference>
<evidence type="ECO:0000259" key="5">
    <source>
        <dbReference type="PROSITE" id="PS51194"/>
    </source>
</evidence>
<evidence type="ECO:0000256" key="4">
    <source>
        <dbReference type="ARBA" id="ARBA00023027"/>
    </source>
</evidence>
<organism evidence="6 7">
    <name type="scientific">Capsicum baccatum</name>
    <name type="common">Peruvian pepper</name>
    <dbReference type="NCBI Taxonomy" id="33114"/>
    <lineage>
        <taxon>Eukaryota</taxon>
        <taxon>Viridiplantae</taxon>
        <taxon>Streptophyta</taxon>
        <taxon>Embryophyta</taxon>
        <taxon>Tracheophyta</taxon>
        <taxon>Spermatophyta</taxon>
        <taxon>Magnoliopsida</taxon>
        <taxon>eudicotyledons</taxon>
        <taxon>Gunneridae</taxon>
        <taxon>Pentapetalae</taxon>
        <taxon>asterids</taxon>
        <taxon>lamiids</taxon>
        <taxon>Solanales</taxon>
        <taxon>Solanaceae</taxon>
        <taxon>Solanoideae</taxon>
        <taxon>Capsiceae</taxon>
        <taxon>Capsicum</taxon>
    </lineage>
</organism>
<protein>
    <recommendedName>
        <fullName evidence="2">methylmalonate-semialdehyde dehydrogenase (CoA acylating)</fullName>
        <ecNumber evidence="2">1.2.1.27</ecNumber>
    </recommendedName>
</protein>
<dbReference type="PANTHER" id="PTHR43866:SF3">
    <property type="entry name" value="METHYLMALONATE-SEMIALDEHYDE DEHYDROGENASE [ACYLATING], MITOCHONDRIAL"/>
    <property type="match status" value="1"/>
</dbReference>
<dbReference type="InterPro" id="IPR027417">
    <property type="entry name" value="P-loop_NTPase"/>
</dbReference>
<dbReference type="SUPFAM" id="SSF53720">
    <property type="entry name" value="ALDH-like"/>
    <property type="match status" value="1"/>
</dbReference>
<dbReference type="Pfam" id="PF00171">
    <property type="entry name" value="Aldedh"/>
    <property type="match status" value="1"/>
</dbReference>
<dbReference type="EC" id="1.2.1.27" evidence="2"/>
<feature type="domain" description="Helicase C-terminal" evidence="5">
    <location>
        <begin position="5"/>
        <end position="155"/>
    </location>
</feature>
<reference evidence="7" key="2">
    <citation type="journal article" date="2017" name="J. Anim. Genet.">
        <title>Multiple reference genome sequences of hot pepper reveal the massive evolution of plant disease resistance genes by retroduplication.</title>
        <authorList>
            <person name="Kim S."/>
            <person name="Park J."/>
            <person name="Yeom S.-I."/>
            <person name="Kim Y.-M."/>
            <person name="Seo E."/>
            <person name="Kim K.-T."/>
            <person name="Kim M.-S."/>
            <person name="Lee J.M."/>
            <person name="Cheong K."/>
            <person name="Shin H.-S."/>
            <person name="Kim S.-B."/>
            <person name="Han K."/>
            <person name="Lee J."/>
            <person name="Park M."/>
            <person name="Lee H.-A."/>
            <person name="Lee H.-Y."/>
            <person name="Lee Y."/>
            <person name="Oh S."/>
            <person name="Lee J.H."/>
            <person name="Choi E."/>
            <person name="Choi E."/>
            <person name="Lee S.E."/>
            <person name="Jeon J."/>
            <person name="Kim H."/>
            <person name="Choi G."/>
            <person name="Song H."/>
            <person name="Lee J."/>
            <person name="Lee S.-C."/>
            <person name="Kwon J.-K."/>
            <person name="Lee H.-Y."/>
            <person name="Koo N."/>
            <person name="Hong Y."/>
            <person name="Kim R.W."/>
            <person name="Kang W.-H."/>
            <person name="Huh J.H."/>
            <person name="Kang B.-C."/>
            <person name="Yang T.-J."/>
            <person name="Lee Y.-H."/>
            <person name="Bennetzen J.L."/>
            <person name="Choi D."/>
        </authorList>
    </citation>
    <scope>NUCLEOTIDE SEQUENCE [LARGE SCALE GENOMIC DNA]</scope>
    <source>
        <strain evidence="7">cv. PBC81</strain>
    </source>
</reference>
<reference evidence="6 7" key="1">
    <citation type="journal article" date="2017" name="Genome Biol.">
        <title>New reference genome sequences of hot pepper reveal the massive evolution of plant disease-resistance genes by retroduplication.</title>
        <authorList>
            <person name="Kim S."/>
            <person name="Park J."/>
            <person name="Yeom S.I."/>
            <person name="Kim Y.M."/>
            <person name="Seo E."/>
            <person name="Kim K.T."/>
            <person name="Kim M.S."/>
            <person name="Lee J.M."/>
            <person name="Cheong K."/>
            <person name="Shin H.S."/>
            <person name="Kim S.B."/>
            <person name="Han K."/>
            <person name="Lee J."/>
            <person name="Park M."/>
            <person name="Lee H.A."/>
            <person name="Lee H.Y."/>
            <person name="Lee Y."/>
            <person name="Oh S."/>
            <person name="Lee J.H."/>
            <person name="Choi E."/>
            <person name="Choi E."/>
            <person name="Lee S.E."/>
            <person name="Jeon J."/>
            <person name="Kim H."/>
            <person name="Choi G."/>
            <person name="Song H."/>
            <person name="Lee J."/>
            <person name="Lee S.C."/>
            <person name="Kwon J.K."/>
            <person name="Lee H.Y."/>
            <person name="Koo N."/>
            <person name="Hong Y."/>
            <person name="Kim R.W."/>
            <person name="Kang W.H."/>
            <person name="Huh J.H."/>
            <person name="Kang B.C."/>
            <person name="Yang T.J."/>
            <person name="Lee Y.H."/>
            <person name="Bennetzen J.L."/>
            <person name="Choi D."/>
        </authorList>
    </citation>
    <scope>NUCLEOTIDE SEQUENCE [LARGE SCALE GENOMIC DNA]</scope>
    <source>
        <strain evidence="7">cv. PBC81</strain>
    </source>
</reference>
<dbReference type="OrthoDB" id="1668739at2759"/>
<evidence type="ECO:0000256" key="2">
    <source>
        <dbReference type="ARBA" id="ARBA00013048"/>
    </source>
</evidence>
<dbReference type="Gene3D" id="3.40.605.10">
    <property type="entry name" value="Aldehyde Dehydrogenase, Chain A, domain 1"/>
    <property type="match status" value="1"/>
</dbReference>
<keyword evidence="6" id="KW-0378">Hydrolase</keyword>
<dbReference type="InterPro" id="IPR016160">
    <property type="entry name" value="Ald_DH_CS_CYS"/>
</dbReference>
<sequence length="354" mass="39557">MSFNYLKWCKNALRIPIGPEMPSQVGGRSVVNKDITQLVEVRPESDRFPQLHELLVNGAKKDQTDRESTIFNFKNNTCNLLIATSIAIRGLDVKELEQVINYEDYGHRVGRTGRAGSKGCAITFISEDDARYAPDLVKALQLSEQVVPDDLKASCQVYLVLAYQYVPPGNVPESGQRKLYLFIEGPMEQSVMRAKASQVYTSALKLVRSMSNMGAKNHGVVIPDSNIDFTINALVAAGVGTAGQRCMALSTVFFVRNLEKLLECAKVLKVSAGTEPDADLGPVISKQLDLNPDGEATDPWRLCTVDQVEELKLMVPVKGRKKRLWKKRSHELVEALRERFPTNKILIYSRLIRY</sequence>
<evidence type="ECO:0000313" key="6">
    <source>
        <dbReference type="EMBL" id="PHT32594.1"/>
    </source>
</evidence>
<evidence type="ECO:0000256" key="3">
    <source>
        <dbReference type="ARBA" id="ARBA00023002"/>
    </source>
</evidence>
<keyword evidence="7" id="KW-1185">Reference proteome</keyword>
<keyword evidence="6" id="KW-0347">Helicase</keyword>
<dbReference type="GO" id="GO:0006574">
    <property type="term" value="P:L-valine catabolic process"/>
    <property type="evidence" value="ECO:0007669"/>
    <property type="project" value="TreeGrafter"/>
</dbReference>
<dbReference type="PROSITE" id="PS51194">
    <property type="entry name" value="HELICASE_CTER"/>
    <property type="match status" value="1"/>
</dbReference>
<dbReference type="PROSITE" id="PS00070">
    <property type="entry name" value="ALDEHYDE_DEHYDR_CYS"/>
    <property type="match status" value="1"/>
</dbReference>
<gene>
    <name evidence="6" type="ORF">CQW23_28931</name>
</gene>
<dbReference type="SMART" id="SM00490">
    <property type="entry name" value="HELICc"/>
    <property type="match status" value="1"/>
</dbReference>
<keyword evidence="4" id="KW-0520">NAD</keyword>
<keyword evidence="6" id="KW-0067">ATP-binding</keyword>
<evidence type="ECO:0000256" key="1">
    <source>
        <dbReference type="ARBA" id="ARBA00009986"/>
    </source>
</evidence>
<dbReference type="CDD" id="cd18787">
    <property type="entry name" value="SF2_C_DEAD"/>
    <property type="match status" value="1"/>
</dbReference>
<proteinExistence type="inferred from homology"/>
<dbReference type="SUPFAM" id="SSF52540">
    <property type="entry name" value="P-loop containing nucleoside triphosphate hydrolases"/>
    <property type="match status" value="1"/>
</dbReference>
<dbReference type="Pfam" id="PF00271">
    <property type="entry name" value="Helicase_C"/>
    <property type="match status" value="1"/>
</dbReference>
<dbReference type="InterPro" id="IPR001650">
    <property type="entry name" value="Helicase_C-like"/>
</dbReference>
<dbReference type="Gene3D" id="3.40.309.10">
    <property type="entry name" value="Aldehyde Dehydrogenase, Chain A, domain 2"/>
    <property type="match status" value="1"/>
</dbReference>
<dbReference type="AlphaFoldDB" id="A0A2G2VHZ3"/>
<accession>A0A2G2VHZ3</accession>
<dbReference type="InterPro" id="IPR015590">
    <property type="entry name" value="Aldehyde_DH_dom"/>
</dbReference>
<comment type="caution">
    <text evidence="6">The sequence shown here is derived from an EMBL/GenBank/DDBJ whole genome shotgun (WGS) entry which is preliminary data.</text>
</comment>
<dbReference type="InterPro" id="IPR016162">
    <property type="entry name" value="Ald_DH_N"/>
</dbReference>
<dbReference type="InterPro" id="IPR016161">
    <property type="entry name" value="Ald_DH/histidinol_DH"/>
</dbReference>
<dbReference type="EMBL" id="MLFT02000012">
    <property type="protein sequence ID" value="PHT32594.1"/>
    <property type="molecule type" value="Genomic_DNA"/>
</dbReference>
<name>A0A2G2VHZ3_CAPBA</name>
<dbReference type="Proteomes" id="UP000224567">
    <property type="component" value="Unassembled WGS sequence"/>
</dbReference>
<dbReference type="InterPro" id="IPR016163">
    <property type="entry name" value="Ald_DH_C"/>
</dbReference>